<evidence type="ECO:0000256" key="3">
    <source>
        <dbReference type="ARBA" id="ARBA00022679"/>
    </source>
</evidence>
<dbReference type="Proteomes" id="UP000199687">
    <property type="component" value="Unassembled WGS sequence"/>
</dbReference>
<feature type="domain" description="Methyltransferase type 11" evidence="4">
    <location>
        <begin position="44"/>
        <end position="136"/>
    </location>
</feature>
<name>A0A1H9S694_9BACI</name>
<keyword evidence="6" id="KW-1185">Reference proteome</keyword>
<dbReference type="GO" id="GO:0032259">
    <property type="term" value="P:methylation"/>
    <property type="evidence" value="ECO:0007669"/>
    <property type="project" value="UniProtKB-KW"/>
</dbReference>
<dbReference type="RefSeq" id="WP_281243036.1">
    <property type="nucleotide sequence ID" value="NZ_FOGL01000010.1"/>
</dbReference>
<dbReference type="CDD" id="cd02440">
    <property type="entry name" value="AdoMet_MTases"/>
    <property type="match status" value="1"/>
</dbReference>
<dbReference type="PANTHER" id="PTHR44942">
    <property type="entry name" value="METHYLTRANSF_11 DOMAIN-CONTAINING PROTEIN"/>
    <property type="match status" value="1"/>
</dbReference>
<keyword evidence="2 5" id="KW-0489">Methyltransferase</keyword>
<dbReference type="EMBL" id="FOGL01000010">
    <property type="protein sequence ID" value="SER80517.1"/>
    <property type="molecule type" value="Genomic_DNA"/>
</dbReference>
<protein>
    <submittedName>
        <fullName evidence="5">Methyltransferase domain-containing protein</fullName>
    </submittedName>
</protein>
<dbReference type="SUPFAM" id="SSF53335">
    <property type="entry name" value="S-adenosyl-L-methionine-dependent methyltransferases"/>
    <property type="match status" value="1"/>
</dbReference>
<dbReference type="InterPro" id="IPR013216">
    <property type="entry name" value="Methyltransf_11"/>
</dbReference>
<evidence type="ECO:0000256" key="1">
    <source>
        <dbReference type="ARBA" id="ARBA00008361"/>
    </source>
</evidence>
<accession>A0A1H9S694</accession>
<reference evidence="5 6" key="1">
    <citation type="submission" date="2016-10" db="EMBL/GenBank/DDBJ databases">
        <authorList>
            <person name="de Groot N.N."/>
        </authorList>
    </citation>
    <scope>NUCLEOTIDE SEQUENCE [LARGE SCALE GENOMIC DNA]</scope>
    <source>
        <strain evidence="5 6">CGMCC 1.7727</strain>
    </source>
</reference>
<gene>
    <name evidence="5" type="ORF">SAMN04487944_110103</name>
</gene>
<evidence type="ECO:0000256" key="2">
    <source>
        <dbReference type="ARBA" id="ARBA00022603"/>
    </source>
</evidence>
<comment type="similarity">
    <text evidence="1">Belongs to the methyltransferase superfamily.</text>
</comment>
<organism evidence="5 6">
    <name type="scientific">Gracilibacillus ureilyticus</name>
    <dbReference type="NCBI Taxonomy" id="531814"/>
    <lineage>
        <taxon>Bacteria</taxon>
        <taxon>Bacillati</taxon>
        <taxon>Bacillota</taxon>
        <taxon>Bacilli</taxon>
        <taxon>Bacillales</taxon>
        <taxon>Bacillaceae</taxon>
        <taxon>Gracilibacillus</taxon>
    </lineage>
</organism>
<evidence type="ECO:0000259" key="4">
    <source>
        <dbReference type="Pfam" id="PF08241"/>
    </source>
</evidence>
<dbReference type="GO" id="GO:0008757">
    <property type="term" value="F:S-adenosylmethionine-dependent methyltransferase activity"/>
    <property type="evidence" value="ECO:0007669"/>
    <property type="project" value="InterPro"/>
</dbReference>
<dbReference type="InterPro" id="IPR051052">
    <property type="entry name" value="Diverse_substrate_MTase"/>
</dbReference>
<evidence type="ECO:0000313" key="5">
    <source>
        <dbReference type="EMBL" id="SER80517.1"/>
    </source>
</evidence>
<dbReference type="InterPro" id="IPR029063">
    <property type="entry name" value="SAM-dependent_MTases_sf"/>
</dbReference>
<evidence type="ECO:0000313" key="6">
    <source>
        <dbReference type="Proteomes" id="UP000199687"/>
    </source>
</evidence>
<dbReference type="Pfam" id="PF08241">
    <property type="entry name" value="Methyltransf_11"/>
    <property type="match status" value="1"/>
</dbReference>
<proteinExistence type="inferred from homology"/>
<dbReference type="PANTHER" id="PTHR44942:SF4">
    <property type="entry name" value="METHYLTRANSFERASE TYPE 11 DOMAIN-CONTAINING PROTEIN"/>
    <property type="match status" value="1"/>
</dbReference>
<keyword evidence="3 5" id="KW-0808">Transferase</keyword>
<dbReference type="AlphaFoldDB" id="A0A1H9S694"/>
<sequence length="252" mass="28769">MKSSSQLFTGKSEIYSCNRPNYPKAIINEIMKGTPMKQDSVIADIGSGTGILTQQLLSYHVNVYAVEPNQEMRSIAEKELSDHVNFTSVNGTAENTNLDKGSIDLITVAQAFHWFNRGAFRKECERILKSNGKVVIIYNHRIMEKINEEIHSVYKKYCPDFRGFSNGLADTKEIYSEFFLNEDYITLKMEHPIIYDRDGFIGRHLSASYVPKAGDTYYSLVVKELNGIFDRYEKGGKITVPNETVCRWGYVK</sequence>
<dbReference type="Gene3D" id="3.40.50.150">
    <property type="entry name" value="Vaccinia Virus protein VP39"/>
    <property type="match status" value="1"/>
</dbReference>
<dbReference type="STRING" id="531814.SAMN04487944_110103"/>